<dbReference type="Proteomes" id="UP000290624">
    <property type="component" value="Unassembled WGS sequence"/>
</dbReference>
<evidence type="ECO:0000313" key="2">
    <source>
        <dbReference type="Proteomes" id="UP000290624"/>
    </source>
</evidence>
<sequence length="433" mass="46965">MEAQATAVRVPRVLLPRPTIDIARWAVIACDQFTAEPDYWADVERIVGDAPSTLRMILPELYLHAPDVSQRVAACQDTMRRYESEGLLEPHDAFVYVERQVSRGVQRGLLVEIDLDSYDFQPHARTPIRATEGTVIDRLPPRVAVRRDADLELPHVLVLYDDPDGTVLAAVEAARPSLSPAYDADLMAGSGHVRGFLIEDPAVQAATVAALTALVTPEAYARRYGLPADAPLLLAVGDGNHSLAAAAIIWAEHKAAGADPDHPARYALVELVNLHDPSLHFEPIHRLVTHARGLGDDLIAAVGGVLTPVQDASSALDAVAQSSGQAFALIREEGIVVVEATTPTHQLAVGTVQAFLDGWLPAHPDAEADYIHEADVLERLAREPEALGIVLPAIAKDDFFASVAVDGPFPRKTFSMGHGQDKRFYLECRRIRP</sequence>
<dbReference type="OrthoDB" id="6396832at2"/>
<keyword evidence="2" id="KW-1185">Reference proteome</keyword>
<dbReference type="EMBL" id="PPCV01000007">
    <property type="protein sequence ID" value="RXW31697.1"/>
    <property type="molecule type" value="Genomic_DNA"/>
</dbReference>
<name>A0A4Q2EDZ7_9ACTN</name>
<dbReference type="Pfam" id="PF06245">
    <property type="entry name" value="DUF1015"/>
    <property type="match status" value="1"/>
</dbReference>
<reference evidence="1 2" key="1">
    <citation type="submission" date="2018-01" db="EMBL/GenBank/DDBJ databases">
        <title>Lactibacter flavus gen. nov., sp. nov., a novel bacterium of the family Propionibacteriaceae isolated from raw milk and dairy products.</title>
        <authorList>
            <person name="Wenning M."/>
            <person name="Breitenwieser F."/>
            <person name="Huptas C."/>
            <person name="von Neubeck M."/>
            <person name="Busse H.-J."/>
            <person name="Scherer S."/>
        </authorList>
    </citation>
    <scope>NUCLEOTIDE SEQUENCE [LARGE SCALE GENOMIC DNA]</scope>
    <source>
        <strain evidence="1 2">VG341</strain>
    </source>
</reference>
<comment type="caution">
    <text evidence="1">The sequence shown here is derived from an EMBL/GenBank/DDBJ whole genome shotgun (WGS) entry which is preliminary data.</text>
</comment>
<accession>A0A4Q2EDZ7</accession>
<dbReference type="InterPro" id="IPR008323">
    <property type="entry name" value="UCP033563"/>
</dbReference>
<evidence type="ECO:0000313" key="1">
    <source>
        <dbReference type="EMBL" id="RXW31697.1"/>
    </source>
</evidence>
<proteinExistence type="predicted"/>
<dbReference type="PANTHER" id="PTHR36454:SF1">
    <property type="entry name" value="DUF1015 DOMAIN-CONTAINING PROTEIN"/>
    <property type="match status" value="1"/>
</dbReference>
<dbReference type="AlphaFoldDB" id="A0A4Q2EDZ7"/>
<dbReference type="PANTHER" id="PTHR36454">
    <property type="entry name" value="LMO2823 PROTEIN"/>
    <property type="match status" value="1"/>
</dbReference>
<protein>
    <submittedName>
        <fullName evidence="1">DUF1015 domain-containing protein</fullName>
    </submittedName>
</protein>
<gene>
    <name evidence="1" type="ORF">C1706_11130</name>
</gene>
<dbReference type="RefSeq" id="WP_129459303.1">
    <property type="nucleotide sequence ID" value="NZ_PPCV01000007.1"/>
</dbReference>
<organism evidence="1 2">
    <name type="scientific">Propioniciclava flava</name>
    <dbReference type="NCBI Taxonomy" id="2072026"/>
    <lineage>
        <taxon>Bacteria</taxon>
        <taxon>Bacillati</taxon>
        <taxon>Actinomycetota</taxon>
        <taxon>Actinomycetes</taxon>
        <taxon>Propionibacteriales</taxon>
        <taxon>Propionibacteriaceae</taxon>
        <taxon>Propioniciclava</taxon>
    </lineage>
</organism>